<dbReference type="GO" id="GO:0016887">
    <property type="term" value="F:ATP hydrolysis activity"/>
    <property type="evidence" value="ECO:0007669"/>
    <property type="project" value="InterPro"/>
</dbReference>
<dbReference type="InterPro" id="IPR003439">
    <property type="entry name" value="ABC_transporter-like_ATP-bd"/>
</dbReference>
<dbReference type="AlphaFoldDB" id="C5J721"/>
<dbReference type="Gene3D" id="3.40.50.300">
    <property type="entry name" value="P-loop containing nucleotide triphosphate hydrolases"/>
    <property type="match status" value="2"/>
</dbReference>
<protein>
    <submittedName>
        <fullName evidence="5">Spermidine/putrescine import ATP-binding prote</fullName>
    </submittedName>
</protein>
<dbReference type="Proteomes" id="UP000001491">
    <property type="component" value="Chromosome"/>
</dbReference>
<evidence type="ECO:0000313" key="6">
    <source>
        <dbReference type="Proteomes" id="UP000001491"/>
    </source>
</evidence>
<reference evidence="6" key="1">
    <citation type="journal article" date="2009" name="BMC Bioinformatics">
        <title>The Mycoplasma conjunctivae genome sequencing, annotation and analysis.</title>
        <authorList>
            <person name="Calderon-Copete S.P."/>
            <person name="Wigger G."/>
            <person name="Wunderlin C."/>
            <person name="Schmidheini T."/>
            <person name="Frey J."/>
            <person name="Quail M.A."/>
            <person name="Falquet L."/>
        </authorList>
    </citation>
    <scope>NUCLEOTIDE SEQUENCE [LARGE SCALE GENOMIC DNA]</scope>
    <source>
        <strain evidence="6">ATCC 25834 / NCTC 10147 / HRC/581</strain>
    </source>
</reference>
<dbReference type="KEGG" id="mco:MCJ_005870"/>
<dbReference type="PROSITE" id="PS00211">
    <property type="entry name" value="ABC_TRANSPORTER_1"/>
    <property type="match status" value="1"/>
</dbReference>
<dbReference type="GO" id="GO:0043190">
    <property type="term" value="C:ATP-binding cassette (ABC) transporter complex"/>
    <property type="evidence" value="ECO:0007669"/>
    <property type="project" value="InterPro"/>
</dbReference>
<sequence>MNNIIKKDEIIISLVDVDKEFGEKKVLDQINLDIKKGDFVTLLGPSGSGKTTILRLIGGFEWTTRGEIKFEGIDIKDVPAHKRDTATIFQDYALFPHLSVRGNIEFGLKLKRYPKKKEDISQQILDKLEQKKQQWIKLQNQKIAKLTKLQDDLEQQLENPNLTEKERQKIQNKLDDSDFKFSNWENYVASKVENFEKKYLTRKITKTEIDEEIKQIIELVGLTGNENKSINQLSGGMKQRVALARSLVIQPEIVLLDEPLSALDAKIRRKMQIFLKEIQQKLGLTFIFVTHDQDEALQLSDKIAIIRNGKIAQYDEPRQIYDYPINKWVANFIGDSNFFEAKFITSNKVEILGEQVYTIHKEFAPGEALDALIRPEDIDIDLESGFFSGEIISNIYKGSYYQVDVDIKGQIVHVETNDFYAKGTKVFLKWDDDAIHLMKKENEDI</sequence>
<evidence type="ECO:0000256" key="1">
    <source>
        <dbReference type="ARBA" id="ARBA00022448"/>
    </source>
</evidence>
<dbReference type="GO" id="GO:0005524">
    <property type="term" value="F:ATP binding"/>
    <property type="evidence" value="ECO:0007669"/>
    <property type="project" value="UniProtKB-KW"/>
</dbReference>
<feature type="domain" description="ABC transporter" evidence="4">
    <location>
        <begin position="12"/>
        <end position="333"/>
    </location>
</feature>
<dbReference type="GO" id="GO:0022857">
    <property type="term" value="F:transmembrane transporter activity"/>
    <property type="evidence" value="ECO:0007669"/>
    <property type="project" value="InterPro"/>
</dbReference>
<dbReference type="SUPFAM" id="SSF52540">
    <property type="entry name" value="P-loop containing nucleoside triphosphate hydrolases"/>
    <property type="match status" value="1"/>
</dbReference>
<dbReference type="InterPro" id="IPR008995">
    <property type="entry name" value="Mo/tungstate-bd_C_term_dom"/>
</dbReference>
<dbReference type="Pfam" id="PF08402">
    <property type="entry name" value="TOBE_2"/>
    <property type="match status" value="1"/>
</dbReference>
<dbReference type="Pfam" id="PF00005">
    <property type="entry name" value="ABC_tran"/>
    <property type="match status" value="1"/>
</dbReference>
<dbReference type="InterPro" id="IPR017871">
    <property type="entry name" value="ABC_transporter-like_CS"/>
</dbReference>
<dbReference type="HOGENOM" id="CLU_000604_1_1_14"/>
<name>C5J721_MESCH</name>
<organism evidence="5 6">
    <name type="scientific">Mesomycoplasma conjunctivae (strain ATCC 25834 / NCTC 10147 / HRC/581)</name>
    <name type="common">Mycoplasma conjunctivae</name>
    <dbReference type="NCBI Taxonomy" id="572263"/>
    <lineage>
        <taxon>Bacteria</taxon>
        <taxon>Bacillati</taxon>
        <taxon>Mycoplasmatota</taxon>
        <taxon>Mycoplasmoidales</taxon>
        <taxon>Metamycoplasmataceae</taxon>
        <taxon>Mesomycoplasma</taxon>
    </lineage>
</organism>
<dbReference type="PANTHER" id="PTHR42781">
    <property type="entry name" value="SPERMIDINE/PUTRESCINE IMPORT ATP-BINDING PROTEIN POTA"/>
    <property type="match status" value="1"/>
</dbReference>
<accession>C5J721</accession>
<evidence type="ECO:0000259" key="4">
    <source>
        <dbReference type="PROSITE" id="PS50893"/>
    </source>
</evidence>
<dbReference type="PROSITE" id="PS50893">
    <property type="entry name" value="ABC_TRANSPORTER_2"/>
    <property type="match status" value="1"/>
</dbReference>
<keyword evidence="2" id="KW-0547">Nucleotide-binding</keyword>
<evidence type="ECO:0000256" key="3">
    <source>
        <dbReference type="ARBA" id="ARBA00022840"/>
    </source>
</evidence>
<keyword evidence="1" id="KW-0813">Transport</keyword>
<dbReference type="eggNOG" id="COG3839">
    <property type="taxonomic scope" value="Bacteria"/>
</dbReference>
<keyword evidence="6" id="KW-1185">Reference proteome</keyword>
<keyword evidence="3 5" id="KW-0067">ATP-binding</keyword>
<evidence type="ECO:0000256" key="2">
    <source>
        <dbReference type="ARBA" id="ARBA00022741"/>
    </source>
</evidence>
<dbReference type="InterPro" id="IPR027417">
    <property type="entry name" value="P-loop_NTPase"/>
</dbReference>
<dbReference type="EMBL" id="FM864216">
    <property type="protein sequence ID" value="CAT05284.1"/>
    <property type="molecule type" value="Genomic_DNA"/>
</dbReference>
<dbReference type="InterPro" id="IPR050093">
    <property type="entry name" value="ABC_SmlMolc_Importer"/>
</dbReference>
<gene>
    <name evidence="5" type="primary">potA</name>
    <name evidence="5" type="ordered locus">MCJ_005870</name>
</gene>
<dbReference type="SUPFAM" id="SSF50331">
    <property type="entry name" value="MOP-like"/>
    <property type="match status" value="1"/>
</dbReference>
<dbReference type="InterPro" id="IPR003593">
    <property type="entry name" value="AAA+_ATPase"/>
</dbReference>
<dbReference type="InterPro" id="IPR013611">
    <property type="entry name" value="Transp-assoc_OB_typ2"/>
</dbReference>
<evidence type="ECO:0000313" key="5">
    <source>
        <dbReference type="EMBL" id="CAT05284.1"/>
    </source>
</evidence>
<dbReference type="SMART" id="SM00382">
    <property type="entry name" value="AAA"/>
    <property type="match status" value="1"/>
</dbReference>
<dbReference type="PANTHER" id="PTHR42781:SF4">
    <property type="entry name" value="SPERMIDINE_PUTRESCINE IMPORT ATP-BINDING PROTEIN POTA"/>
    <property type="match status" value="1"/>
</dbReference>
<proteinExistence type="predicted"/>
<dbReference type="Gene3D" id="2.40.50.100">
    <property type="match status" value="1"/>
</dbReference>